<protein>
    <submittedName>
        <fullName evidence="3">Uncharacterized protein</fullName>
    </submittedName>
</protein>
<evidence type="ECO:0000256" key="2">
    <source>
        <dbReference type="SAM" id="MobiDB-lite"/>
    </source>
</evidence>
<keyword evidence="1" id="KW-0175">Coiled coil</keyword>
<accession>A0ABQ9NKK2</accession>
<feature type="region of interest" description="Disordered" evidence="2">
    <location>
        <begin position="103"/>
        <end position="122"/>
    </location>
</feature>
<feature type="region of interest" description="Disordered" evidence="2">
    <location>
        <begin position="315"/>
        <end position="356"/>
    </location>
</feature>
<feature type="region of interest" description="Disordered" evidence="2">
    <location>
        <begin position="1"/>
        <end position="97"/>
    </location>
</feature>
<keyword evidence="4" id="KW-1185">Reference proteome</keyword>
<dbReference type="PANTHER" id="PTHR23159">
    <property type="entry name" value="CENTROSOMAL PROTEIN 2"/>
    <property type="match status" value="1"/>
</dbReference>
<feature type="coiled-coil region" evidence="1">
    <location>
        <begin position="202"/>
        <end position="276"/>
    </location>
</feature>
<feature type="coiled-coil region" evidence="1">
    <location>
        <begin position="497"/>
        <end position="760"/>
    </location>
</feature>
<evidence type="ECO:0000313" key="4">
    <source>
        <dbReference type="Proteomes" id="UP001172684"/>
    </source>
</evidence>
<comment type="caution">
    <text evidence="3">The sequence shown here is derived from an EMBL/GenBank/DDBJ whole genome shotgun (WGS) entry which is preliminary data.</text>
</comment>
<sequence>MRTRAQDQFDGAAPAAPRGLRRKRRGSTQSIDDLGHVAEDAPSSSPPPTAEDSQPRKKKRVRKTTTTTITEETHDIHTSTQDTEHEANQPLHEDQNTVAVIVPESQPEGGRRKVRFSDPGPPIVEIEVNETAVLTAPPSSSHELQPTKSRRARHSLPANLANTSKNLPTIEEIQYSPLTQILDDRVKRRLRRSHLSEEVNTIEEHKRDDAKVRQELERLRREMHERDERVKQLEYELESQRQMAIDVGEAEDDEKVKTMQDEIAALRKEILEREAHSEYLSSQETNGDVVMGDEVSDEDDDLVFVNPSDIPFSQEMVSTDTTTTKTVNGHSRRSLSNGKHDEPSTQTSIPDPTHEAELHNFENAIVKLTREASDARAALQILVVELQSLGFAPPEAGTEAILSSVRGAFQHARLEVELLLPGTEINQLENGPFLAALVEELRATLTELDEKTTTVTKQQELYAVLRGQYNGVLDKLAHTDQRMKNLETQWHELDTEAERRSKTIVDLEEELENANDLLEQRNAEIAEKDTMIENMGSEIDTQSQSISKLQQSLQSYRDEVSRLEEMITRLEREHAAAILVLEKRHADAIDELERKLATEQAHRAVAEQESDKKTIHITKLELRIESAETSLEKLYNELAAVEQLASNEKAQREAAEAELDSNAAFITSLENKISAAETSLDTLRAELESLRSLTESERRQREAAEAELDERATTIETLEESARKAGVEANKLRQKLFEVQQQREQAIAELKNTLAATEELHAQNMAAEMAARAAAENTILERDTTIADLEQQLQDTESAMQTAIEERDRLLAARDGDVHALTQTLRDTNEKHEAFVEQKIAEVESLHKDITTLGQTLGDRAARILELENEAVEAAQMYGMETEQRDTQIAFLQQGLNSANARISDLEADKRSLEQRVQEEAEQVLALQNAHADALAALNATLLERNTTITLLNQAVQDTTADFTNRLADRDERIADLEAEASLRAADLLAASSALADLKARFERYVDVAETTVAQNNREIKDAAQRAEVRAAEFGSLSVKELETVRAVDGAVAQAASGAAEEVNVKVAAKPGKKGKGGRKMVSQVRDSGIGVEE</sequence>
<gene>
    <name evidence="3" type="ORF">H2201_008386</name>
</gene>
<feature type="coiled-coil region" evidence="1">
    <location>
        <begin position="786"/>
        <end position="813"/>
    </location>
</feature>
<name>A0ABQ9NKK2_9PEZI</name>
<evidence type="ECO:0000313" key="3">
    <source>
        <dbReference type="EMBL" id="KAJ9656864.1"/>
    </source>
</evidence>
<evidence type="ECO:0000256" key="1">
    <source>
        <dbReference type="SAM" id="Coils"/>
    </source>
</evidence>
<feature type="compositionally biased region" description="Basic and acidic residues" evidence="2">
    <location>
        <begin position="71"/>
        <end position="95"/>
    </location>
</feature>
<dbReference type="Gene3D" id="1.10.287.1490">
    <property type="match status" value="2"/>
</dbReference>
<feature type="region of interest" description="Disordered" evidence="2">
    <location>
        <begin position="1070"/>
        <end position="1094"/>
    </location>
</feature>
<dbReference type="Proteomes" id="UP001172684">
    <property type="component" value="Unassembled WGS sequence"/>
</dbReference>
<organism evidence="3 4">
    <name type="scientific">Coniosporium apollinis</name>
    <dbReference type="NCBI Taxonomy" id="61459"/>
    <lineage>
        <taxon>Eukaryota</taxon>
        <taxon>Fungi</taxon>
        <taxon>Dikarya</taxon>
        <taxon>Ascomycota</taxon>
        <taxon>Pezizomycotina</taxon>
        <taxon>Dothideomycetes</taxon>
        <taxon>Dothideomycetes incertae sedis</taxon>
        <taxon>Coniosporium</taxon>
    </lineage>
</organism>
<dbReference type="PANTHER" id="PTHR23159:SF31">
    <property type="entry name" value="CENTROSOME-ASSOCIATED PROTEIN CEP250 ISOFORM X1"/>
    <property type="match status" value="1"/>
</dbReference>
<reference evidence="3" key="1">
    <citation type="submission" date="2022-10" db="EMBL/GenBank/DDBJ databases">
        <title>Culturing micro-colonial fungi from biological soil crusts in the Mojave desert and describing Neophaeococcomyces mojavensis, and introducing the new genera and species Taxawa tesnikishii.</title>
        <authorList>
            <person name="Kurbessoian T."/>
            <person name="Stajich J.E."/>
        </authorList>
    </citation>
    <scope>NUCLEOTIDE SEQUENCE</scope>
    <source>
        <strain evidence="3">TK_1</strain>
    </source>
</reference>
<dbReference type="EMBL" id="JAPDRL010000114">
    <property type="protein sequence ID" value="KAJ9656864.1"/>
    <property type="molecule type" value="Genomic_DNA"/>
</dbReference>
<feature type="coiled-coil region" evidence="1">
    <location>
        <begin position="889"/>
        <end position="930"/>
    </location>
</feature>
<proteinExistence type="predicted"/>